<gene>
    <name evidence="2" type="ORF">QQ91_0009165</name>
</gene>
<dbReference type="EMBL" id="JTHE03000051">
    <property type="protein sequence ID" value="MCM1982991.1"/>
    <property type="molecule type" value="Genomic_DNA"/>
</dbReference>
<organism evidence="2 3">
    <name type="scientific">Lyngbya confervoides BDU141951</name>
    <dbReference type="NCBI Taxonomy" id="1574623"/>
    <lineage>
        <taxon>Bacteria</taxon>
        <taxon>Bacillati</taxon>
        <taxon>Cyanobacteriota</taxon>
        <taxon>Cyanophyceae</taxon>
        <taxon>Oscillatoriophycideae</taxon>
        <taxon>Oscillatoriales</taxon>
        <taxon>Microcoleaceae</taxon>
        <taxon>Lyngbya</taxon>
    </lineage>
</organism>
<proteinExistence type="predicted"/>
<dbReference type="AlphaFoldDB" id="A0ABD4T3J4"/>
<reference evidence="2 3" key="1">
    <citation type="journal article" date="2015" name="Genome Announc.">
        <title>Draft Genome Sequence of Filamentous Marine Cyanobacterium Lyngbya confervoides Strain BDU141951.</title>
        <authorList>
            <person name="Chandrababunaidu M.M."/>
            <person name="Sen D."/>
            <person name="Tripathy S."/>
        </authorList>
    </citation>
    <scope>NUCLEOTIDE SEQUENCE [LARGE SCALE GENOMIC DNA]</scope>
    <source>
        <strain evidence="2 3">BDU141951</strain>
    </source>
</reference>
<protein>
    <submittedName>
        <fullName evidence="2">Uncharacterized protein</fullName>
    </submittedName>
</protein>
<sequence length="147" mass="17112">MSDRSVPRKLRNRKRSKRRAIFCPTHGTYLDSVSQKHSLYTDKAAHLRERGVGKRAAMLLVANSQTVLLQGEWLEQFWCDRCQEACWYHVRKVDKEYFLRPAPRSLWEQATGVIHPEGNPSVGEFTRRQSRAQGKTQRRDFAAVLGR</sequence>
<name>A0ABD4T3J4_9CYAN</name>
<evidence type="ECO:0000313" key="3">
    <source>
        <dbReference type="Proteomes" id="UP000031561"/>
    </source>
</evidence>
<dbReference type="Proteomes" id="UP000031561">
    <property type="component" value="Unassembled WGS sequence"/>
</dbReference>
<accession>A0ABD4T3J4</accession>
<evidence type="ECO:0000313" key="2">
    <source>
        <dbReference type="EMBL" id="MCM1982991.1"/>
    </source>
</evidence>
<keyword evidence="3" id="KW-1185">Reference proteome</keyword>
<feature type="region of interest" description="Disordered" evidence="1">
    <location>
        <begin position="118"/>
        <end position="139"/>
    </location>
</feature>
<dbReference type="RefSeq" id="WP_201277393.1">
    <property type="nucleotide sequence ID" value="NZ_JTHE03000051.1"/>
</dbReference>
<evidence type="ECO:0000256" key="1">
    <source>
        <dbReference type="SAM" id="MobiDB-lite"/>
    </source>
</evidence>
<comment type="caution">
    <text evidence="2">The sequence shown here is derived from an EMBL/GenBank/DDBJ whole genome shotgun (WGS) entry which is preliminary data.</text>
</comment>